<feature type="repeat" description="PPR" evidence="3">
    <location>
        <begin position="397"/>
        <end position="431"/>
    </location>
</feature>
<protein>
    <submittedName>
        <fullName evidence="6">Pentatricopeptide repeat</fullName>
    </submittedName>
</protein>
<dbReference type="Gene3D" id="1.25.40.10">
    <property type="entry name" value="Tetratricopeptide repeat domain"/>
    <property type="match status" value="8"/>
</dbReference>
<dbReference type="Proteomes" id="UP000195402">
    <property type="component" value="Unassembled WGS sequence"/>
</dbReference>
<dbReference type="SUPFAM" id="SSF48452">
    <property type="entry name" value="TPR-like"/>
    <property type="match status" value="1"/>
</dbReference>
<evidence type="ECO:0000259" key="5">
    <source>
        <dbReference type="Pfam" id="PF17177"/>
    </source>
</evidence>
<dbReference type="GO" id="GO:0009507">
    <property type="term" value="C:chloroplast"/>
    <property type="evidence" value="ECO:0007669"/>
    <property type="project" value="TreeGrafter"/>
</dbReference>
<comment type="caution">
    <text evidence="6">The sequence shown here is derived from an EMBL/GenBank/DDBJ whole genome shotgun (WGS) entry which is preliminary data.</text>
</comment>
<dbReference type="SUPFAM" id="SSF81901">
    <property type="entry name" value="HCP-like"/>
    <property type="match status" value="1"/>
</dbReference>
<feature type="repeat" description="PPR" evidence="3">
    <location>
        <begin position="705"/>
        <end position="739"/>
    </location>
</feature>
<proteinExistence type="inferred from homology"/>
<dbReference type="Pfam" id="PF13812">
    <property type="entry name" value="PPR_3"/>
    <property type="match status" value="1"/>
</dbReference>
<dbReference type="InterPro" id="IPR011990">
    <property type="entry name" value="TPR-like_helical_dom_sf"/>
</dbReference>
<evidence type="ECO:0000256" key="3">
    <source>
        <dbReference type="PROSITE-ProRule" id="PRU00708"/>
    </source>
</evidence>
<feature type="compositionally biased region" description="Basic and acidic residues" evidence="4">
    <location>
        <begin position="57"/>
        <end position="69"/>
    </location>
</feature>
<dbReference type="GO" id="GO:0031930">
    <property type="term" value="P:mitochondria-nucleus signaling pathway"/>
    <property type="evidence" value="ECO:0007669"/>
    <property type="project" value="TreeGrafter"/>
</dbReference>
<dbReference type="PANTHER" id="PTHR47936:SF1">
    <property type="entry name" value="PENTATRICOPEPTIDE REPEAT-CONTAINING PROTEIN GUN1, CHLOROPLASTIC"/>
    <property type="match status" value="1"/>
</dbReference>
<organism evidence="6 7">
    <name type="scientific">Macleaya cordata</name>
    <name type="common">Five-seeded plume-poppy</name>
    <name type="synonym">Bocconia cordata</name>
    <dbReference type="NCBI Taxonomy" id="56857"/>
    <lineage>
        <taxon>Eukaryota</taxon>
        <taxon>Viridiplantae</taxon>
        <taxon>Streptophyta</taxon>
        <taxon>Embryophyta</taxon>
        <taxon>Tracheophyta</taxon>
        <taxon>Spermatophyta</taxon>
        <taxon>Magnoliopsida</taxon>
        <taxon>Ranunculales</taxon>
        <taxon>Papaveraceae</taxon>
        <taxon>Papaveroideae</taxon>
        <taxon>Macleaya</taxon>
    </lineage>
</organism>
<feature type="repeat" description="PPR" evidence="3">
    <location>
        <begin position="536"/>
        <end position="570"/>
    </location>
</feature>
<feature type="repeat" description="PPR" evidence="3">
    <location>
        <begin position="915"/>
        <end position="949"/>
    </location>
</feature>
<keyword evidence="7" id="KW-1185">Reference proteome</keyword>
<name>A0A200PX66_MACCD</name>
<dbReference type="OMA" id="EPDRFIM"/>
<reference evidence="6 7" key="1">
    <citation type="journal article" date="2017" name="Mol. Plant">
        <title>The Genome of Medicinal Plant Macleaya cordata Provides New Insights into Benzylisoquinoline Alkaloids Metabolism.</title>
        <authorList>
            <person name="Liu X."/>
            <person name="Liu Y."/>
            <person name="Huang P."/>
            <person name="Ma Y."/>
            <person name="Qing Z."/>
            <person name="Tang Q."/>
            <person name="Cao H."/>
            <person name="Cheng P."/>
            <person name="Zheng Y."/>
            <person name="Yuan Z."/>
            <person name="Zhou Y."/>
            <person name="Liu J."/>
            <person name="Tang Z."/>
            <person name="Zhuo Y."/>
            <person name="Zhang Y."/>
            <person name="Yu L."/>
            <person name="Huang J."/>
            <person name="Yang P."/>
            <person name="Peng Q."/>
            <person name="Zhang J."/>
            <person name="Jiang W."/>
            <person name="Zhang Z."/>
            <person name="Lin K."/>
            <person name="Ro D.K."/>
            <person name="Chen X."/>
            <person name="Xiong X."/>
            <person name="Shang Y."/>
            <person name="Huang S."/>
            <person name="Zeng J."/>
        </authorList>
    </citation>
    <scope>NUCLEOTIDE SEQUENCE [LARGE SCALE GENOMIC DNA]</scope>
    <source>
        <strain evidence="7">cv. BLH2017</strain>
        <tissue evidence="6">Root</tissue>
    </source>
</reference>
<feature type="repeat" description="PPR" evidence="3">
    <location>
        <begin position="810"/>
        <end position="844"/>
    </location>
</feature>
<dbReference type="InterPro" id="IPR033443">
    <property type="entry name" value="PROP1-like_PPR_dom"/>
</dbReference>
<feature type="repeat" description="PPR" evidence="3">
    <location>
        <begin position="292"/>
        <end position="326"/>
    </location>
</feature>
<feature type="repeat" description="PPR" evidence="3">
    <location>
        <begin position="327"/>
        <end position="361"/>
    </location>
</feature>
<dbReference type="Pfam" id="PF17177">
    <property type="entry name" value="PPR_long"/>
    <property type="match status" value="1"/>
</dbReference>
<dbReference type="NCBIfam" id="TIGR00756">
    <property type="entry name" value="PPR"/>
    <property type="match status" value="12"/>
</dbReference>
<gene>
    <name evidence="6" type="ORF">BVC80_9095g24</name>
</gene>
<evidence type="ECO:0000256" key="2">
    <source>
        <dbReference type="ARBA" id="ARBA00022737"/>
    </source>
</evidence>
<keyword evidence="2" id="KW-0677">Repeat</keyword>
<feature type="repeat" description="PPR" evidence="3">
    <location>
        <begin position="432"/>
        <end position="466"/>
    </location>
</feature>
<dbReference type="STRING" id="56857.A0A200PX66"/>
<feature type="region of interest" description="Disordered" evidence="4">
    <location>
        <begin position="1"/>
        <end position="32"/>
    </location>
</feature>
<accession>A0A200PX66</accession>
<dbReference type="InParanoid" id="A0A200PX66"/>
<feature type="repeat" description="PPR" evidence="3">
    <location>
        <begin position="187"/>
        <end position="221"/>
    </location>
</feature>
<evidence type="ECO:0000313" key="7">
    <source>
        <dbReference type="Proteomes" id="UP000195402"/>
    </source>
</evidence>
<feature type="region of interest" description="Disordered" evidence="4">
    <location>
        <begin position="45"/>
        <end position="69"/>
    </location>
</feature>
<feature type="repeat" description="PPR" evidence="3">
    <location>
        <begin position="845"/>
        <end position="879"/>
    </location>
</feature>
<feature type="repeat" description="PPR" evidence="3">
    <location>
        <begin position="775"/>
        <end position="809"/>
    </location>
</feature>
<feature type="compositionally biased region" description="Polar residues" evidence="4">
    <location>
        <begin position="1"/>
        <end position="24"/>
    </location>
</feature>
<evidence type="ECO:0000313" key="6">
    <source>
        <dbReference type="EMBL" id="OVA02833.1"/>
    </source>
</evidence>
<dbReference type="FunCoup" id="A0A200PX66">
    <property type="interactions" value="1691"/>
</dbReference>
<feature type="domain" description="PROP1-like PPR" evidence="5">
    <location>
        <begin position="275"/>
        <end position="413"/>
    </location>
</feature>
<feature type="repeat" description="PPR" evidence="3">
    <location>
        <begin position="362"/>
        <end position="396"/>
    </location>
</feature>
<dbReference type="Pfam" id="PF01535">
    <property type="entry name" value="PPR"/>
    <property type="match status" value="6"/>
</dbReference>
<dbReference type="GO" id="GO:0010019">
    <property type="term" value="P:chloroplast-nucleus signaling pathway"/>
    <property type="evidence" value="ECO:0007669"/>
    <property type="project" value="TreeGrafter"/>
</dbReference>
<comment type="similarity">
    <text evidence="1">Belongs to the PPR family. P subfamily.</text>
</comment>
<dbReference type="PROSITE" id="PS51375">
    <property type="entry name" value="PPR"/>
    <property type="match status" value="14"/>
</dbReference>
<dbReference type="AlphaFoldDB" id="A0A200PX66"/>
<evidence type="ECO:0000256" key="1">
    <source>
        <dbReference type="ARBA" id="ARBA00007626"/>
    </source>
</evidence>
<dbReference type="InterPro" id="IPR002885">
    <property type="entry name" value="PPR_rpt"/>
</dbReference>
<feature type="repeat" description="PPR" evidence="3">
    <location>
        <begin position="880"/>
        <end position="914"/>
    </location>
</feature>
<dbReference type="Pfam" id="PF13041">
    <property type="entry name" value="PPR_2"/>
    <property type="match status" value="2"/>
</dbReference>
<dbReference type="OrthoDB" id="185373at2759"/>
<feature type="repeat" description="PPR" evidence="3">
    <location>
        <begin position="222"/>
        <end position="256"/>
    </location>
</feature>
<evidence type="ECO:0000256" key="4">
    <source>
        <dbReference type="SAM" id="MobiDB-lite"/>
    </source>
</evidence>
<dbReference type="PANTHER" id="PTHR47936">
    <property type="entry name" value="PPR_LONG DOMAIN-CONTAINING PROTEIN"/>
    <property type="match status" value="1"/>
</dbReference>
<sequence>MNSIKNPFLSSTTNFPPSRQNRSSPKPHRNPRITIVCTITPDPWTLSNGNKAKSKPFKKDPKKRLSDDDARRIINAKAQYLSVLRRNQGSQAQTPKWIRRTPEQMVQYLKDDRDGHIYGKHVVAAIRIVRNLSTRAEGSYNMREVMSSFVTKLTFKEMCIVLKEQKGWRQVRDFFDWMKLQLSYRPSVIVYTIVLRIHGQVGKIKLAEQTFLEMLEAGCEADEVACGTMLCAYARWGRHKAMLSFYSAVQERGIIPSVAVFNFMVSSLQKKSLHREVIHLWRQMVDGRVGPNHFTYTVVICSYTKEGLLREAFETFNEMKKSGFIPEEVTYSLLISLSAKHGNQDEALKLYQEMRSLRIVPSNYTCASLLTLYYKSGDYSKALSLFSEMAKSKIPADEVIYGLLIRIYGKLGLYDDAQKTFEEIEQLGLLSDEKTYVSMAHVHLNTGNFEKALNVLELMKSRKICFSRFAYIVLLQCYAMKEDVGSAEVTFQALFKSGLPDAASCRDMLNLYMRLDLLEKTKAFIVQLRKDQVQFDEDLYKIVMKVYCKNGLLSDAKQLTEEMGQSVFAKDSKFIQTSLMVMYRDSTGLEKAEDGFVALNHPDSMALEMLLSLYFTDGDAAKTRQILKLLLQTPGGLSVASQLISKSIREGDSSKAESLYDQVIKLGYKPEDSAIASMINLYGRLQQLNRVQEVYASVADSPASAKRIYSSMIDAYAKCGKLEEVNWLYEEMVRKGHDLNAVMISMIVNALTTYGKHRMAECIIRKSFQEEVKLDTVAYNTFIKAMLEAGKLHFATSIYDRMLSSGVGPSIQTYNTMISVYGRGRKLDEAIEMFNMARNFCISLDEKAYTNMISYYGKAGKYQEATHLFIQMQEEGIQPGKVSYNIMINVYATVGLDDEAEKFFQDMQRNGCSPDSFTYLALIRAYTESGKYSKAEEIIGEMQKTGISPSCSHFNHLLFAFMRAGLIGDAERVYTELIGAGLSLDTACKRTMLRGYMDYGYIEEGISFFERISESVEPDRFILSAAVHLYKSVGNEIKAGEVMDCMIQLGVSFLENLEVGSKMKAS</sequence>
<dbReference type="EMBL" id="MVGT01003947">
    <property type="protein sequence ID" value="OVA02833.1"/>
    <property type="molecule type" value="Genomic_DNA"/>
</dbReference>